<dbReference type="PANTHER" id="PTHR10026">
    <property type="entry name" value="CYCLIN"/>
    <property type="match status" value="1"/>
</dbReference>
<evidence type="ECO:0000259" key="7">
    <source>
        <dbReference type="SMART" id="SM00385"/>
    </source>
</evidence>
<dbReference type="InterPro" id="IPR036915">
    <property type="entry name" value="Cyclin-like_sf"/>
</dbReference>
<keyword evidence="3" id="KW-0131">Cell cycle</keyword>
<dbReference type="Gene3D" id="1.10.472.10">
    <property type="entry name" value="Cyclin-like"/>
    <property type="match status" value="2"/>
</dbReference>
<dbReference type="CDD" id="cd20588">
    <property type="entry name" value="CYCLIN_AcCycT_rpt2"/>
    <property type="match status" value="1"/>
</dbReference>
<feature type="compositionally biased region" description="Polar residues" evidence="6">
    <location>
        <begin position="398"/>
        <end position="407"/>
    </location>
</feature>
<dbReference type="Pfam" id="PF00134">
    <property type="entry name" value="Cyclin_N"/>
    <property type="match status" value="1"/>
</dbReference>
<evidence type="ECO:0000256" key="2">
    <source>
        <dbReference type="ARBA" id="ARBA00023127"/>
    </source>
</evidence>
<evidence type="ECO:0000256" key="6">
    <source>
        <dbReference type="SAM" id="MobiDB-lite"/>
    </source>
</evidence>
<gene>
    <name evidence="8" type="primary">CycT1</name>
</gene>
<dbReference type="GO" id="GO:0016538">
    <property type="term" value="F:cyclin-dependent protein serine/threonine kinase regulator activity"/>
    <property type="evidence" value="ECO:0007669"/>
    <property type="project" value="InterPro"/>
</dbReference>
<feature type="region of interest" description="Disordered" evidence="6">
    <location>
        <begin position="375"/>
        <end position="407"/>
    </location>
</feature>
<dbReference type="InterPro" id="IPR006671">
    <property type="entry name" value="Cyclin_N"/>
</dbReference>
<keyword evidence="2 5" id="KW-0195">Cyclin</keyword>
<dbReference type="AlphaFoldDB" id="A0A3G6IQL1"/>
<proteinExistence type="evidence at transcript level"/>
<dbReference type="GO" id="GO:0006357">
    <property type="term" value="P:regulation of transcription by RNA polymerase II"/>
    <property type="evidence" value="ECO:0007669"/>
    <property type="project" value="InterPro"/>
</dbReference>
<dbReference type="GO" id="GO:0051301">
    <property type="term" value="P:cell division"/>
    <property type="evidence" value="ECO:0007669"/>
    <property type="project" value="UniProtKB-KW"/>
</dbReference>
<dbReference type="SMART" id="SM00385">
    <property type="entry name" value="CYCLIN"/>
    <property type="match status" value="2"/>
</dbReference>
<evidence type="ECO:0000313" key="8">
    <source>
        <dbReference type="EMBL" id="AZA07822.1"/>
    </source>
</evidence>
<feature type="domain" description="Cyclin-like" evidence="7">
    <location>
        <begin position="64"/>
        <end position="166"/>
    </location>
</feature>
<evidence type="ECO:0000256" key="5">
    <source>
        <dbReference type="RuleBase" id="RU000383"/>
    </source>
</evidence>
<dbReference type="InterPro" id="IPR043198">
    <property type="entry name" value="Cyclin/Ssn8"/>
</dbReference>
<evidence type="ECO:0000256" key="1">
    <source>
        <dbReference type="ARBA" id="ARBA00022618"/>
    </source>
</evidence>
<dbReference type="EMBL" id="MH533019">
    <property type="protein sequence ID" value="AZA07822.1"/>
    <property type="molecule type" value="mRNA"/>
</dbReference>
<feature type="region of interest" description="Disordered" evidence="6">
    <location>
        <begin position="269"/>
        <end position="304"/>
    </location>
</feature>
<evidence type="ECO:0000256" key="4">
    <source>
        <dbReference type="ARBA" id="ARBA00061204"/>
    </source>
</evidence>
<reference evidence="8" key="1">
    <citation type="submission" date="2018-06" db="EMBL/GenBank/DDBJ databases">
        <title>Blueberry cell cycle related genes.</title>
        <authorList>
            <person name="Cai K."/>
            <person name="Guo W."/>
            <person name="Yang L."/>
            <person name="Chen M."/>
        </authorList>
    </citation>
    <scope>NUCLEOTIDE SEQUENCE</scope>
</reference>
<dbReference type="CDD" id="cd20587">
    <property type="entry name" value="CYCLIN_AcCycT_rpt1"/>
    <property type="match status" value="1"/>
</dbReference>
<organism evidence="8">
    <name type="scientific">Vaccinium corymbosum</name>
    <name type="common">Highbush blueberry</name>
    <dbReference type="NCBI Taxonomy" id="69266"/>
    <lineage>
        <taxon>Eukaryota</taxon>
        <taxon>Viridiplantae</taxon>
        <taxon>Streptophyta</taxon>
        <taxon>Embryophyta</taxon>
        <taxon>Tracheophyta</taxon>
        <taxon>Spermatophyta</taxon>
        <taxon>Magnoliopsida</taxon>
        <taxon>eudicotyledons</taxon>
        <taxon>Gunneridae</taxon>
        <taxon>Pentapetalae</taxon>
        <taxon>asterids</taxon>
        <taxon>Ericales</taxon>
        <taxon>Ericaceae</taxon>
        <taxon>Vaccinioideae</taxon>
        <taxon>Vaccinieae</taxon>
        <taxon>Vaccinium</taxon>
    </lineage>
</organism>
<dbReference type="InterPro" id="IPR013763">
    <property type="entry name" value="Cyclin-like_dom"/>
</dbReference>
<keyword evidence="1" id="KW-0132">Cell division</keyword>
<sequence>MEGQLLQNHLQDTQETQNLNVSGEPPCLTRKWYFSKLEIEHYSPSRKDGIEFEQESALRKLYCSFLQELGMELKVPQITIATAMMLCHRFYMRQSLAKNDWQTIAIVSLFLACKAEETPRCLSDVAIVAYKLMYKWDPSASRRIKQRDVYEKQKEMILTGERLLLSTVAFDLNIEHPYKPLIAALKRLEISDKKIVEVAWNFVNDWLRTTLCLQYKPHYIAAGSLYLATKFRNVKLPSEKGKVWWMQFEVSPKQLEEVIQQMLGMLDKNQKQAPPPTRGKVVDSKPTAAKKIPSTPESAITNGSNVTQNMAHGVKSATSSSPESCIISSSSNAMDVTGPAATVDVGGLVKSAISKCIENEASSDIYIGMKGIQSQTSDCGSANSVVEDGDVEPKTGESDPNSSTKVKSIQCSDSKIDVDRIRNALKRRRSEQRIVAKKLVEGVDDEIDSEAWIERELENGIELDTASVNKRKRL</sequence>
<comment type="similarity">
    <text evidence="4">Belongs to the cyclin family. Cyclin T subfamily.</text>
</comment>
<dbReference type="SUPFAM" id="SSF47954">
    <property type="entry name" value="Cyclin-like"/>
    <property type="match status" value="2"/>
</dbReference>
<name>A0A3G6IQL1_VACCO</name>
<dbReference type="Pfam" id="PF21797">
    <property type="entry name" value="CycT2-like_C"/>
    <property type="match status" value="1"/>
</dbReference>
<protein>
    <submittedName>
        <fullName evidence="8">Cyclin T1</fullName>
    </submittedName>
</protein>
<feature type="compositionally biased region" description="Polar residues" evidence="6">
    <location>
        <begin position="295"/>
        <end position="304"/>
    </location>
</feature>
<feature type="domain" description="Cyclin-like" evidence="7">
    <location>
        <begin position="179"/>
        <end position="264"/>
    </location>
</feature>
<dbReference type="FunFam" id="1.10.472.10:FF:000081">
    <property type="entry name" value="Cyclin family protein"/>
    <property type="match status" value="1"/>
</dbReference>
<feature type="compositionally biased region" description="Polar residues" evidence="6">
    <location>
        <begin position="375"/>
        <end position="384"/>
    </location>
</feature>
<evidence type="ECO:0000256" key="3">
    <source>
        <dbReference type="ARBA" id="ARBA00023306"/>
    </source>
</evidence>
<accession>A0A3G6IQL1</accession>